<dbReference type="SUPFAM" id="SSF46689">
    <property type="entry name" value="Homeodomain-like"/>
    <property type="match status" value="1"/>
</dbReference>
<comment type="caution">
    <text evidence="1">The sequence shown here is derived from an EMBL/GenBank/DDBJ whole genome shotgun (WGS) entry which is preliminary data.</text>
</comment>
<gene>
    <name evidence="1" type="ORF">GOQ27_09830</name>
</gene>
<name>A0A942Z962_9FIRM</name>
<evidence type="ECO:0008006" key="3">
    <source>
        <dbReference type="Google" id="ProtNLM"/>
    </source>
</evidence>
<protein>
    <recommendedName>
        <fullName evidence="3">Mor transcription activator family protein</fullName>
    </recommendedName>
</protein>
<evidence type="ECO:0000313" key="2">
    <source>
        <dbReference type="Proteomes" id="UP000724672"/>
    </source>
</evidence>
<reference evidence="1" key="1">
    <citation type="submission" date="2019-12" db="EMBL/GenBank/DDBJ databases">
        <title>Clostridiaceae gen. nov. sp. nov., isolated from sediment in Xinjiang, China.</title>
        <authorList>
            <person name="Zhang R."/>
        </authorList>
    </citation>
    <scope>NUCLEOTIDE SEQUENCE</scope>
    <source>
        <strain evidence="1">D2Q-11</strain>
    </source>
</reference>
<dbReference type="RefSeq" id="WP_203366688.1">
    <property type="nucleotide sequence ID" value="NZ_WSFT01000037.1"/>
</dbReference>
<dbReference type="PANTHER" id="PTHR37812:SF1">
    <property type="entry name" value="MU-LIKE PROPHAGE FLUMU PROTEIN C"/>
    <property type="match status" value="1"/>
</dbReference>
<dbReference type="EMBL" id="WSFT01000037">
    <property type="protein sequence ID" value="MBS4538764.1"/>
    <property type="molecule type" value="Genomic_DNA"/>
</dbReference>
<dbReference type="PANTHER" id="PTHR37812">
    <property type="entry name" value="MU-LIKE PROPHAGE FLUMU PROTEIN C"/>
    <property type="match status" value="1"/>
</dbReference>
<proteinExistence type="predicted"/>
<evidence type="ECO:0000313" key="1">
    <source>
        <dbReference type="EMBL" id="MBS4538764.1"/>
    </source>
</evidence>
<organism evidence="1 2">
    <name type="scientific">Anaeromonas frigoriresistens</name>
    <dbReference type="NCBI Taxonomy" id="2683708"/>
    <lineage>
        <taxon>Bacteria</taxon>
        <taxon>Bacillati</taxon>
        <taxon>Bacillota</taxon>
        <taxon>Tissierellia</taxon>
        <taxon>Tissierellales</taxon>
        <taxon>Thermohalobacteraceae</taxon>
        <taxon>Anaeromonas</taxon>
    </lineage>
</organism>
<dbReference type="InterPro" id="IPR009057">
    <property type="entry name" value="Homeodomain-like_sf"/>
</dbReference>
<dbReference type="Proteomes" id="UP000724672">
    <property type="component" value="Unassembled WGS sequence"/>
</dbReference>
<sequence>MSYKKGIEVLPAHLLEEVQKYIDGTLIYIPKKGKRVGWGYSSGIRNAIDKRNKIIVEMFRMGKCIDEIADRFFLSEETIKKIIYSKK</sequence>
<keyword evidence="2" id="KW-1185">Reference proteome</keyword>
<dbReference type="NCBIfam" id="NF040785">
    <property type="entry name" value="CD3324_fam"/>
    <property type="match status" value="1"/>
</dbReference>
<accession>A0A942Z962</accession>
<dbReference type="InterPro" id="IPR052411">
    <property type="entry name" value="c-mor_Regulatory_Protein"/>
</dbReference>
<dbReference type="AlphaFoldDB" id="A0A942Z962"/>
<dbReference type="InterPro" id="IPR049739">
    <property type="entry name" value="YraL-like"/>
</dbReference>